<evidence type="ECO:0000256" key="3">
    <source>
        <dbReference type="ARBA" id="ARBA00022729"/>
    </source>
</evidence>
<keyword evidence="7" id="KW-0325">Glycoprotein</keyword>
<evidence type="ECO:0000256" key="2">
    <source>
        <dbReference type="ARBA" id="ARBA00010701"/>
    </source>
</evidence>
<evidence type="ECO:0000256" key="8">
    <source>
        <dbReference type="ARBA" id="ARBA00023228"/>
    </source>
</evidence>
<feature type="chain" id="PRO_5037387011" description="Lipase" evidence="11">
    <location>
        <begin position="20"/>
        <end position="431"/>
    </location>
</feature>
<dbReference type="FunFam" id="3.40.50.1820:FF:000021">
    <property type="entry name" value="Lipase"/>
    <property type="match status" value="1"/>
</dbReference>
<evidence type="ECO:0000259" key="13">
    <source>
        <dbReference type="Pfam" id="PF12146"/>
    </source>
</evidence>
<keyword evidence="4 9" id="KW-0378">Hydrolase</keyword>
<keyword evidence="14" id="KW-1185">Reference proteome</keyword>
<proteinExistence type="inferred from homology"/>
<protein>
    <recommendedName>
        <fullName evidence="9">Lipase</fullName>
    </recommendedName>
</protein>
<feature type="domain" description="Partial AB-hydrolase lipase" evidence="12">
    <location>
        <begin position="52"/>
        <end position="115"/>
    </location>
</feature>
<evidence type="ECO:0000313" key="14">
    <source>
        <dbReference type="Proteomes" id="UP000887566"/>
    </source>
</evidence>
<evidence type="ECO:0000256" key="10">
    <source>
        <dbReference type="PIRSR" id="PIRSR000862-1"/>
    </source>
</evidence>
<evidence type="ECO:0000256" key="6">
    <source>
        <dbReference type="ARBA" id="ARBA00023098"/>
    </source>
</evidence>
<feature type="active site" description="Charge relay system" evidence="10">
    <location>
        <position position="364"/>
    </location>
</feature>
<dbReference type="InterPro" id="IPR025483">
    <property type="entry name" value="Lipase_euk"/>
</dbReference>
<dbReference type="Pfam" id="PF04083">
    <property type="entry name" value="Abhydro_lipase"/>
    <property type="match status" value="1"/>
</dbReference>
<dbReference type="GO" id="GO:0016788">
    <property type="term" value="F:hydrolase activity, acting on ester bonds"/>
    <property type="evidence" value="ECO:0007669"/>
    <property type="project" value="InterPro"/>
</dbReference>
<name>A0A914WSG0_9BILA</name>
<dbReference type="WBParaSite" id="PSAMB.scaffold50size93760.g1105.t1">
    <property type="protein sequence ID" value="PSAMB.scaffold50size93760.g1105.t1"/>
    <property type="gene ID" value="PSAMB.scaffold50size93760.g1105"/>
</dbReference>
<sequence length="431" mass="48808">MIAAGLQLILTGLIIASRADFIRDGNEITQTEQDGTDGRTFPFDPEIFMTPPQIIARWGYPAETHHVVTEDGYVLEMHRIPSGKGKKSEADGRRRPVVFMQHGLLSCSSNWVTNLPNESASYIFADAGFDVWLGNFRGNTYSRRHVRLSPKERAFWAFSWDEMAKYDLPAMINYALNYTNSSQLYYVGHSEGTAVAFAALSQSASMQRKATKFFALGPVITVKYIRGWLRALAKLTSKIEEVAELIDLNDFMPHSRLQDILAEYVCGYHYTNPVCDNFLFLLGGVNSHQMNDSRVPVYVSHVPAGTSTLNMVHFGQMVISGQFQMLDFGSEQKNYAHYNQTTAPMYNVENINITPIYLFWGDMDPLATPTDVKALAEKLRNTGVLKGTYRFKDFNHLDFIWGLKATNKVYRPILDLIQRDLHATEQPHGNF</sequence>
<dbReference type="InterPro" id="IPR022742">
    <property type="entry name" value="Hydrolase_4"/>
</dbReference>
<feature type="signal peptide" evidence="11">
    <location>
        <begin position="1"/>
        <end position="19"/>
    </location>
</feature>
<evidence type="ECO:0000256" key="7">
    <source>
        <dbReference type="ARBA" id="ARBA00023180"/>
    </source>
</evidence>
<dbReference type="AlphaFoldDB" id="A0A914WSG0"/>
<reference evidence="15" key="1">
    <citation type="submission" date="2022-11" db="UniProtKB">
        <authorList>
            <consortium name="WormBaseParasite"/>
        </authorList>
    </citation>
    <scope>IDENTIFICATION</scope>
</reference>
<evidence type="ECO:0000256" key="4">
    <source>
        <dbReference type="ARBA" id="ARBA00022801"/>
    </source>
</evidence>
<dbReference type="GO" id="GO:0016042">
    <property type="term" value="P:lipid catabolic process"/>
    <property type="evidence" value="ECO:0007669"/>
    <property type="project" value="UniProtKB-KW"/>
</dbReference>
<evidence type="ECO:0000256" key="5">
    <source>
        <dbReference type="ARBA" id="ARBA00022963"/>
    </source>
</evidence>
<evidence type="ECO:0000256" key="9">
    <source>
        <dbReference type="PIRNR" id="PIRNR000862"/>
    </source>
</evidence>
<comment type="similarity">
    <text evidence="2 9">Belongs to the AB hydrolase superfamily. Lipase family.</text>
</comment>
<keyword evidence="5 9" id="KW-0442">Lipid degradation</keyword>
<dbReference type="InterPro" id="IPR029058">
    <property type="entry name" value="AB_hydrolase_fold"/>
</dbReference>
<feature type="active site" description="Charge relay system" evidence="10">
    <location>
        <position position="396"/>
    </location>
</feature>
<keyword evidence="3 11" id="KW-0732">Signal</keyword>
<dbReference type="SUPFAM" id="SSF53474">
    <property type="entry name" value="alpha/beta-Hydrolases"/>
    <property type="match status" value="1"/>
</dbReference>
<feature type="domain" description="Serine aminopeptidase S33" evidence="13">
    <location>
        <begin position="120"/>
        <end position="245"/>
    </location>
</feature>
<keyword evidence="8" id="KW-0458">Lysosome</keyword>
<accession>A0A914WSG0</accession>
<dbReference type="GO" id="GO:0043202">
    <property type="term" value="C:lysosomal lumen"/>
    <property type="evidence" value="ECO:0007669"/>
    <property type="project" value="UniProtKB-SubCell"/>
</dbReference>
<feature type="active site" description="Nucleophile" evidence="10">
    <location>
        <position position="190"/>
    </location>
</feature>
<organism evidence="14 15">
    <name type="scientific">Plectus sambesii</name>
    <dbReference type="NCBI Taxonomy" id="2011161"/>
    <lineage>
        <taxon>Eukaryota</taxon>
        <taxon>Metazoa</taxon>
        <taxon>Ecdysozoa</taxon>
        <taxon>Nematoda</taxon>
        <taxon>Chromadorea</taxon>
        <taxon>Plectida</taxon>
        <taxon>Plectina</taxon>
        <taxon>Plectoidea</taxon>
        <taxon>Plectidae</taxon>
        <taxon>Plectus</taxon>
    </lineage>
</organism>
<dbReference type="PIRSF" id="PIRSF000862">
    <property type="entry name" value="Steryl_ester_lip"/>
    <property type="match status" value="1"/>
</dbReference>
<keyword evidence="6" id="KW-0443">Lipid metabolism</keyword>
<evidence type="ECO:0000256" key="11">
    <source>
        <dbReference type="SAM" id="SignalP"/>
    </source>
</evidence>
<evidence type="ECO:0000259" key="12">
    <source>
        <dbReference type="Pfam" id="PF04083"/>
    </source>
</evidence>
<comment type="subcellular location">
    <subcellularLocation>
        <location evidence="1">Lysosome lumen</location>
    </subcellularLocation>
</comment>
<dbReference type="Proteomes" id="UP000887566">
    <property type="component" value="Unplaced"/>
</dbReference>
<dbReference type="Gene3D" id="3.40.50.1820">
    <property type="entry name" value="alpha/beta hydrolase"/>
    <property type="match status" value="1"/>
</dbReference>
<evidence type="ECO:0000256" key="1">
    <source>
        <dbReference type="ARBA" id="ARBA00004227"/>
    </source>
</evidence>
<dbReference type="InterPro" id="IPR006693">
    <property type="entry name" value="AB_hydrolase_lipase"/>
</dbReference>
<evidence type="ECO:0000313" key="15">
    <source>
        <dbReference type="WBParaSite" id="PSAMB.scaffold50size93760.g1105.t1"/>
    </source>
</evidence>
<dbReference type="Pfam" id="PF12146">
    <property type="entry name" value="Hydrolase_4"/>
    <property type="match status" value="1"/>
</dbReference>
<dbReference type="PANTHER" id="PTHR11005">
    <property type="entry name" value="LYSOSOMAL ACID LIPASE-RELATED"/>
    <property type="match status" value="1"/>
</dbReference>